<sequence>KPTDQKKIPSEVLTIQGKSSVFQFHFNSLANITYFTFGDVFDIRTQDQSTSGSAEEAHKGTPPPKPAETAQPAKNEEKAQRGKEKSDSKQKDKGTPPPSPAETAQPVKNEEQAQQGKEKTAKGPSFSSHPLTPRNTKETRSPMTELAIISVSPQPKSTAILISIVVYCKR</sequence>
<feature type="compositionally biased region" description="Basic and acidic residues" evidence="1">
    <location>
        <begin position="108"/>
        <end position="121"/>
    </location>
</feature>
<feature type="region of interest" description="Disordered" evidence="1">
    <location>
        <begin position="46"/>
        <end position="143"/>
    </location>
</feature>
<feature type="compositionally biased region" description="Basic and acidic residues" evidence="1">
    <location>
        <begin position="74"/>
        <end position="94"/>
    </location>
</feature>
<feature type="compositionally biased region" description="Polar residues" evidence="1">
    <location>
        <begin position="125"/>
        <end position="134"/>
    </location>
</feature>
<evidence type="ECO:0000313" key="2">
    <source>
        <dbReference type="EMBL" id="GFB33416.1"/>
    </source>
</evidence>
<organism evidence="2">
    <name type="scientific">Tanacetum cinerariifolium</name>
    <name type="common">Dalmatian daisy</name>
    <name type="synonym">Chrysanthemum cinerariifolium</name>
    <dbReference type="NCBI Taxonomy" id="118510"/>
    <lineage>
        <taxon>Eukaryota</taxon>
        <taxon>Viridiplantae</taxon>
        <taxon>Streptophyta</taxon>
        <taxon>Embryophyta</taxon>
        <taxon>Tracheophyta</taxon>
        <taxon>Spermatophyta</taxon>
        <taxon>Magnoliopsida</taxon>
        <taxon>eudicotyledons</taxon>
        <taxon>Gunneridae</taxon>
        <taxon>Pentapetalae</taxon>
        <taxon>asterids</taxon>
        <taxon>campanulids</taxon>
        <taxon>Asterales</taxon>
        <taxon>Asteraceae</taxon>
        <taxon>Asteroideae</taxon>
        <taxon>Anthemideae</taxon>
        <taxon>Anthemidinae</taxon>
        <taxon>Tanacetum</taxon>
    </lineage>
</organism>
<feature type="non-terminal residue" evidence="2">
    <location>
        <position position="1"/>
    </location>
</feature>
<reference evidence="2" key="1">
    <citation type="journal article" date="2019" name="Sci. Rep.">
        <title>Draft genome of Tanacetum cinerariifolium, the natural source of mosquito coil.</title>
        <authorList>
            <person name="Yamashiro T."/>
            <person name="Shiraishi A."/>
            <person name="Satake H."/>
            <person name="Nakayama K."/>
        </authorList>
    </citation>
    <scope>NUCLEOTIDE SEQUENCE</scope>
</reference>
<gene>
    <name evidence="2" type="ORF">Tci_705387</name>
</gene>
<accession>A0A699LE51</accession>
<comment type="caution">
    <text evidence="2">The sequence shown here is derived from an EMBL/GenBank/DDBJ whole genome shotgun (WGS) entry which is preliminary data.</text>
</comment>
<dbReference type="EMBL" id="BKCJ010604434">
    <property type="protein sequence ID" value="GFB33416.1"/>
    <property type="molecule type" value="Genomic_DNA"/>
</dbReference>
<proteinExistence type="predicted"/>
<dbReference type="AlphaFoldDB" id="A0A699LE51"/>
<evidence type="ECO:0000256" key="1">
    <source>
        <dbReference type="SAM" id="MobiDB-lite"/>
    </source>
</evidence>
<protein>
    <submittedName>
        <fullName evidence="2">Uncharacterized protein</fullName>
    </submittedName>
</protein>
<name>A0A699LE51_TANCI</name>